<proteinExistence type="predicted"/>
<keyword evidence="2" id="KW-1185">Reference proteome</keyword>
<evidence type="ECO:0000313" key="1">
    <source>
        <dbReference type="EMBL" id="MFD2890465.1"/>
    </source>
</evidence>
<dbReference type="Proteomes" id="UP001597534">
    <property type="component" value="Unassembled WGS sequence"/>
</dbReference>
<dbReference type="RefSeq" id="WP_379809902.1">
    <property type="nucleotide sequence ID" value="NZ_JBHUPC010000006.1"/>
</dbReference>
<sequence>MKKITFLFLFFALAGHTQYVKFQEATITLKNGKVLNGLARVERKLAVKQNNEKLKFEFDEVEKVDFSVFDKKSKTTENVLFKSVLVNDKYKLMGVIYSSDKIEIYGNLNFSRTGAQVGGFSSGVPTGHGPTYNGSLVSSYNEYYSLFKTTSKLDLIYSSYSMKKFKKMAKECFAGCEALVNKLDEKELKEADIKEIGLFYTQHCD</sequence>
<organism evidence="1 2">
    <name type="scientific">Flavobacterium chuncheonense</name>
    <dbReference type="NCBI Taxonomy" id="2026653"/>
    <lineage>
        <taxon>Bacteria</taxon>
        <taxon>Pseudomonadati</taxon>
        <taxon>Bacteroidota</taxon>
        <taxon>Flavobacteriia</taxon>
        <taxon>Flavobacteriales</taxon>
        <taxon>Flavobacteriaceae</taxon>
        <taxon>Flavobacterium</taxon>
    </lineage>
</organism>
<reference evidence="2" key="1">
    <citation type="journal article" date="2019" name="Int. J. Syst. Evol. Microbiol.">
        <title>The Global Catalogue of Microorganisms (GCM) 10K type strain sequencing project: providing services to taxonomists for standard genome sequencing and annotation.</title>
        <authorList>
            <consortium name="The Broad Institute Genomics Platform"/>
            <consortium name="The Broad Institute Genome Sequencing Center for Infectious Disease"/>
            <person name="Wu L."/>
            <person name="Ma J."/>
        </authorList>
    </citation>
    <scope>NUCLEOTIDE SEQUENCE [LARGE SCALE GENOMIC DNA]</scope>
    <source>
        <strain evidence="2">KCTC 22671</strain>
    </source>
</reference>
<evidence type="ECO:0008006" key="3">
    <source>
        <dbReference type="Google" id="ProtNLM"/>
    </source>
</evidence>
<name>A0ABW5YHH1_9FLAO</name>
<dbReference type="EMBL" id="JBHUPC010000006">
    <property type="protein sequence ID" value="MFD2890465.1"/>
    <property type="molecule type" value="Genomic_DNA"/>
</dbReference>
<accession>A0ABW5YHH1</accession>
<comment type="caution">
    <text evidence="1">The sequence shown here is derived from an EMBL/GenBank/DDBJ whole genome shotgun (WGS) entry which is preliminary data.</text>
</comment>
<evidence type="ECO:0000313" key="2">
    <source>
        <dbReference type="Proteomes" id="UP001597534"/>
    </source>
</evidence>
<protein>
    <recommendedName>
        <fullName evidence="3">DUF4369 domain-containing protein</fullName>
    </recommendedName>
</protein>
<gene>
    <name evidence="1" type="ORF">ACFS5J_00340</name>
</gene>